<dbReference type="Pfam" id="PF02706">
    <property type="entry name" value="Wzz"/>
    <property type="match status" value="1"/>
</dbReference>
<dbReference type="InterPro" id="IPR005702">
    <property type="entry name" value="Wzc-like_C"/>
</dbReference>
<dbReference type="Pfam" id="PF13807">
    <property type="entry name" value="GNVR"/>
    <property type="match status" value="1"/>
</dbReference>
<dbReference type="EC" id="2.7.10.2" evidence="4"/>
<dbReference type="InterPro" id="IPR025669">
    <property type="entry name" value="AAA_dom"/>
</dbReference>
<dbReference type="CDD" id="cd05387">
    <property type="entry name" value="BY-kinase"/>
    <property type="match status" value="1"/>
</dbReference>
<dbReference type="InterPro" id="IPR050445">
    <property type="entry name" value="Bact_polysacc_biosynth/exp"/>
</dbReference>
<accession>A0A147HT64</accession>
<keyword evidence="11" id="KW-0067">ATP-binding</keyword>
<dbReference type="RefSeq" id="WP_082898469.1">
    <property type="nucleotide sequence ID" value="NZ_LDTD01000134.1"/>
</dbReference>
<keyword evidence="12 17" id="KW-1133">Transmembrane helix</keyword>
<evidence type="ECO:0000256" key="16">
    <source>
        <dbReference type="SAM" id="MobiDB-lite"/>
    </source>
</evidence>
<feature type="domain" description="Tyrosine-protein kinase G-rich" evidence="20">
    <location>
        <begin position="383"/>
        <end position="454"/>
    </location>
</feature>
<dbReference type="Proteomes" id="UP000072867">
    <property type="component" value="Unassembled WGS sequence"/>
</dbReference>
<evidence type="ECO:0000256" key="11">
    <source>
        <dbReference type="ARBA" id="ARBA00022840"/>
    </source>
</evidence>
<evidence type="ECO:0000313" key="22">
    <source>
        <dbReference type="Proteomes" id="UP000072867"/>
    </source>
</evidence>
<evidence type="ECO:0000256" key="2">
    <source>
        <dbReference type="ARBA" id="ARBA00007316"/>
    </source>
</evidence>
<evidence type="ECO:0000256" key="1">
    <source>
        <dbReference type="ARBA" id="ARBA00004429"/>
    </source>
</evidence>
<evidence type="ECO:0000256" key="5">
    <source>
        <dbReference type="ARBA" id="ARBA00022475"/>
    </source>
</evidence>
<evidence type="ECO:0000256" key="4">
    <source>
        <dbReference type="ARBA" id="ARBA00011903"/>
    </source>
</evidence>
<organism evidence="21 22">
    <name type="scientific">Sphingomonas sanguinis</name>
    <dbReference type="NCBI Taxonomy" id="33051"/>
    <lineage>
        <taxon>Bacteria</taxon>
        <taxon>Pseudomonadati</taxon>
        <taxon>Pseudomonadota</taxon>
        <taxon>Alphaproteobacteria</taxon>
        <taxon>Sphingomonadales</taxon>
        <taxon>Sphingomonadaceae</taxon>
        <taxon>Sphingomonas</taxon>
    </lineage>
</organism>
<keyword evidence="5" id="KW-1003">Cell membrane</keyword>
<keyword evidence="10" id="KW-0418">Kinase</keyword>
<dbReference type="InterPro" id="IPR003856">
    <property type="entry name" value="LPS_length_determ_N"/>
</dbReference>
<name>A0A147HT64_9SPHN</name>
<feature type="compositionally biased region" description="Low complexity" evidence="16">
    <location>
        <begin position="397"/>
        <end position="415"/>
    </location>
</feature>
<comment type="caution">
    <text evidence="21">The sequence shown here is derived from an EMBL/GenBank/DDBJ whole genome shotgun (WGS) entry which is preliminary data.</text>
</comment>
<evidence type="ECO:0000256" key="14">
    <source>
        <dbReference type="ARBA" id="ARBA00023137"/>
    </source>
</evidence>
<evidence type="ECO:0000256" key="3">
    <source>
        <dbReference type="ARBA" id="ARBA00008883"/>
    </source>
</evidence>
<dbReference type="GO" id="GO:0004713">
    <property type="term" value="F:protein tyrosine kinase activity"/>
    <property type="evidence" value="ECO:0007669"/>
    <property type="project" value="TreeGrafter"/>
</dbReference>
<evidence type="ECO:0000313" key="21">
    <source>
        <dbReference type="EMBL" id="KTT68005.1"/>
    </source>
</evidence>
<keyword evidence="6" id="KW-0997">Cell inner membrane</keyword>
<dbReference type="STRING" id="33051.SB4_13625"/>
<keyword evidence="14" id="KW-0829">Tyrosine-protein kinase</keyword>
<evidence type="ECO:0000256" key="7">
    <source>
        <dbReference type="ARBA" id="ARBA00022679"/>
    </source>
</evidence>
<dbReference type="Pfam" id="PF13614">
    <property type="entry name" value="AAA_31"/>
    <property type="match status" value="1"/>
</dbReference>
<dbReference type="InterPro" id="IPR027417">
    <property type="entry name" value="P-loop_NTPase"/>
</dbReference>
<keyword evidence="7" id="KW-0808">Transferase</keyword>
<evidence type="ECO:0000256" key="6">
    <source>
        <dbReference type="ARBA" id="ARBA00022519"/>
    </source>
</evidence>
<evidence type="ECO:0000259" key="19">
    <source>
        <dbReference type="Pfam" id="PF13614"/>
    </source>
</evidence>
<keyword evidence="8 17" id="KW-0812">Transmembrane</keyword>
<dbReference type="InterPro" id="IPR032807">
    <property type="entry name" value="GNVR"/>
</dbReference>
<dbReference type="SUPFAM" id="SSF52540">
    <property type="entry name" value="P-loop containing nucleoside triphosphate hydrolases"/>
    <property type="match status" value="1"/>
</dbReference>
<evidence type="ECO:0000256" key="9">
    <source>
        <dbReference type="ARBA" id="ARBA00022741"/>
    </source>
</evidence>
<comment type="similarity">
    <text evidence="3">Belongs to the etk/wzc family.</text>
</comment>
<feature type="domain" description="Polysaccharide chain length determinant N-terminal" evidence="18">
    <location>
        <begin position="27"/>
        <end position="110"/>
    </location>
</feature>
<evidence type="ECO:0000256" key="13">
    <source>
        <dbReference type="ARBA" id="ARBA00023136"/>
    </source>
</evidence>
<reference evidence="21 22" key="1">
    <citation type="journal article" date="2016" name="Front. Microbiol.">
        <title>Genomic Resource of Rice Seed Associated Bacteria.</title>
        <authorList>
            <person name="Midha S."/>
            <person name="Bansal K."/>
            <person name="Sharma S."/>
            <person name="Kumar N."/>
            <person name="Patil P.P."/>
            <person name="Chaudhry V."/>
            <person name="Patil P.B."/>
        </authorList>
    </citation>
    <scope>NUCLEOTIDE SEQUENCE [LARGE SCALE GENOMIC DNA]</scope>
    <source>
        <strain evidence="21 22">NS319</strain>
    </source>
</reference>
<gene>
    <name evidence="21" type="ORF">NS319_16080</name>
</gene>
<protein>
    <recommendedName>
        <fullName evidence="4">non-specific protein-tyrosine kinase</fullName>
        <ecNumber evidence="4">2.7.10.2</ecNumber>
    </recommendedName>
</protein>
<dbReference type="GO" id="GO:0005886">
    <property type="term" value="C:plasma membrane"/>
    <property type="evidence" value="ECO:0007669"/>
    <property type="project" value="UniProtKB-SubCell"/>
</dbReference>
<keyword evidence="13 17" id="KW-0472">Membrane</keyword>
<sequence length="713" mass="75685">MDVTAHTGLPSPTGGEPETLSSMYRQVLEILRLRWRTLAATFVTIAVLGTAYTMMLTPRYQATARVKIDPSKSAALGQITDAASSIPDQSVVETEVSVMRSHDIAAAVVAREHLLNDPEFTKGMPPLGARATPAQIADRTEAVAQAVLGRMSASREKATYIVEVGFTSTNPEKAARIANAFAETYIDASLTRRNGTASRQAEFLQKRLSSLSAQATAADERLASYRAASGVVQTGGGSTSVIDQQIAPLAGQLATAQSDAAAAASKVAAARAQIRTGGIDAVSAVLDSEVIKNLRSQRAQLLSEQGEVSTRYGPKHPETQRIAQQIRAIDQQILDEANRVIGGLESEARAASARAASLQANLNVLRGRQAQTTRASAMAETYERQADSSKQAYDRLAQQAQTSDQAASSSLSQAQVIENATPPSSPSKPNKRMLLAATFVGALLAGLGVVCLQELTSRGLRSIADVRRLGLDVLATVPRLGRGHAAPADEVIAKPMSSFAEAYRVTRRSLASASSGRPMVVAITSTLPNEGKTTSALSLARIMAMAGEKTLLIDTDLRRAGLREATGLTPERGLVELLHGDVTLAEAVVADQVEGLDLLPVAQANYSPEDLFSGDAMAELLTQVRGSYDRIVLDCAPLLGVADARTVAMLSDAVLMVIKWNATPRNAIATGLNWLARDKAPVTGALLTMVDRSVEAYGALYYSKKYAEYYRAE</sequence>
<feature type="region of interest" description="Disordered" evidence="16">
    <location>
        <begin position="385"/>
        <end position="429"/>
    </location>
</feature>
<evidence type="ECO:0000259" key="20">
    <source>
        <dbReference type="Pfam" id="PF13807"/>
    </source>
</evidence>
<feature type="transmembrane region" description="Helical" evidence="17">
    <location>
        <begin position="33"/>
        <end position="55"/>
    </location>
</feature>
<evidence type="ECO:0000256" key="8">
    <source>
        <dbReference type="ARBA" id="ARBA00022692"/>
    </source>
</evidence>
<proteinExistence type="inferred from homology"/>
<dbReference type="Gene3D" id="3.40.50.300">
    <property type="entry name" value="P-loop containing nucleotide triphosphate hydrolases"/>
    <property type="match status" value="1"/>
</dbReference>
<dbReference type="PATRIC" id="fig|33051.3.peg.718"/>
<dbReference type="PANTHER" id="PTHR32309:SF13">
    <property type="entry name" value="FERRIC ENTEROBACTIN TRANSPORT PROTEIN FEPE"/>
    <property type="match status" value="1"/>
</dbReference>
<comment type="catalytic activity">
    <reaction evidence="15">
        <text>L-tyrosyl-[protein] + ATP = O-phospho-L-tyrosyl-[protein] + ADP + H(+)</text>
        <dbReference type="Rhea" id="RHEA:10596"/>
        <dbReference type="Rhea" id="RHEA-COMP:10136"/>
        <dbReference type="Rhea" id="RHEA-COMP:20101"/>
        <dbReference type="ChEBI" id="CHEBI:15378"/>
        <dbReference type="ChEBI" id="CHEBI:30616"/>
        <dbReference type="ChEBI" id="CHEBI:46858"/>
        <dbReference type="ChEBI" id="CHEBI:61978"/>
        <dbReference type="ChEBI" id="CHEBI:456216"/>
        <dbReference type="EC" id="2.7.10.2"/>
    </reaction>
</comment>
<comment type="similarity">
    <text evidence="2">Belongs to the CpsD/CapB family.</text>
</comment>
<evidence type="ECO:0000256" key="12">
    <source>
        <dbReference type="ARBA" id="ARBA00022989"/>
    </source>
</evidence>
<comment type="subcellular location">
    <subcellularLocation>
        <location evidence="1">Cell inner membrane</location>
        <topology evidence="1">Multi-pass membrane protein</topology>
    </subcellularLocation>
</comment>
<evidence type="ECO:0000259" key="18">
    <source>
        <dbReference type="Pfam" id="PF02706"/>
    </source>
</evidence>
<evidence type="ECO:0000256" key="15">
    <source>
        <dbReference type="ARBA" id="ARBA00051245"/>
    </source>
</evidence>
<evidence type="ECO:0000256" key="10">
    <source>
        <dbReference type="ARBA" id="ARBA00022777"/>
    </source>
</evidence>
<dbReference type="AlphaFoldDB" id="A0A147HT64"/>
<keyword evidence="9" id="KW-0547">Nucleotide-binding</keyword>
<dbReference type="EMBL" id="LDTD01000134">
    <property type="protein sequence ID" value="KTT68005.1"/>
    <property type="molecule type" value="Genomic_DNA"/>
</dbReference>
<feature type="domain" description="AAA" evidence="19">
    <location>
        <begin position="531"/>
        <end position="661"/>
    </location>
</feature>
<dbReference type="PANTHER" id="PTHR32309">
    <property type="entry name" value="TYROSINE-PROTEIN KINASE"/>
    <property type="match status" value="1"/>
</dbReference>
<evidence type="ECO:0000256" key="17">
    <source>
        <dbReference type="SAM" id="Phobius"/>
    </source>
</evidence>